<dbReference type="InterPro" id="IPR036388">
    <property type="entry name" value="WH-like_DNA-bd_sf"/>
</dbReference>
<dbReference type="SMART" id="SM00895">
    <property type="entry name" value="FCD"/>
    <property type="match status" value="1"/>
</dbReference>
<evidence type="ECO:0000259" key="4">
    <source>
        <dbReference type="PROSITE" id="PS50949"/>
    </source>
</evidence>
<sequence>MVKDFSLQERYVKHVDEQRQVLPTAEKAGLSQNELAYRRFKQLLVTLSYKPGEYVNTAQVMNALDMGRTPVNQAIHRLANEGLLQVIPRKGVMVSPLSINDALELIDVRLANESLCIRLACQRATGAQLSELSELNHQIEAACQARDLIQMMTLDHQFHQMLAQIAGNSTLTDILSVLHARAQRFWASTLSRERHMQEVVEEHRAVIEALMRQDAAAAEAAMEAHILSFRHALLRTF</sequence>
<keyword evidence="3" id="KW-0804">Transcription</keyword>
<dbReference type="GO" id="GO:0003700">
    <property type="term" value="F:DNA-binding transcription factor activity"/>
    <property type="evidence" value="ECO:0007669"/>
    <property type="project" value="InterPro"/>
</dbReference>
<comment type="caution">
    <text evidence="5">The sequence shown here is derived from an EMBL/GenBank/DDBJ whole genome shotgun (WGS) entry which is preliminary data.</text>
</comment>
<evidence type="ECO:0000256" key="1">
    <source>
        <dbReference type="ARBA" id="ARBA00023015"/>
    </source>
</evidence>
<dbReference type="PROSITE" id="PS50949">
    <property type="entry name" value="HTH_GNTR"/>
    <property type="match status" value="1"/>
</dbReference>
<dbReference type="InterPro" id="IPR000524">
    <property type="entry name" value="Tscrpt_reg_HTH_GntR"/>
</dbReference>
<feature type="domain" description="HTH gntR-type" evidence="4">
    <location>
        <begin position="30"/>
        <end position="97"/>
    </location>
</feature>
<dbReference type="Pfam" id="PF07729">
    <property type="entry name" value="FCD"/>
    <property type="match status" value="1"/>
</dbReference>
<dbReference type="Proteomes" id="UP000274511">
    <property type="component" value="Unassembled WGS sequence"/>
</dbReference>
<dbReference type="InterPro" id="IPR036390">
    <property type="entry name" value="WH_DNA-bd_sf"/>
</dbReference>
<dbReference type="STRING" id="1172565.AU508_13060"/>
<dbReference type="SUPFAM" id="SSF48008">
    <property type="entry name" value="GntR ligand-binding domain-like"/>
    <property type="match status" value="1"/>
</dbReference>
<dbReference type="Gene3D" id="1.10.10.10">
    <property type="entry name" value="Winged helix-like DNA-binding domain superfamily/Winged helix DNA-binding domain"/>
    <property type="match status" value="1"/>
</dbReference>
<evidence type="ECO:0000256" key="2">
    <source>
        <dbReference type="ARBA" id="ARBA00023125"/>
    </source>
</evidence>
<name>A0A3N0UUM4_9GAMM</name>
<proteinExistence type="predicted"/>
<dbReference type="EMBL" id="RJUJ01000002">
    <property type="protein sequence ID" value="ROH83864.1"/>
    <property type="molecule type" value="Genomic_DNA"/>
</dbReference>
<dbReference type="Pfam" id="PF00392">
    <property type="entry name" value="GntR"/>
    <property type="match status" value="1"/>
</dbReference>
<dbReference type="RefSeq" id="WP_094108056.1">
    <property type="nucleotide sequence ID" value="NZ_LUSU01000021.1"/>
</dbReference>
<keyword evidence="1" id="KW-0805">Transcription regulation</keyword>
<accession>A0A3N0UUM4</accession>
<organism evidence="5 6">
    <name type="scientific">Lonsdalea populi</name>
    <dbReference type="NCBI Taxonomy" id="1172565"/>
    <lineage>
        <taxon>Bacteria</taxon>
        <taxon>Pseudomonadati</taxon>
        <taxon>Pseudomonadota</taxon>
        <taxon>Gammaproteobacteria</taxon>
        <taxon>Enterobacterales</taxon>
        <taxon>Pectobacteriaceae</taxon>
        <taxon>Lonsdalea</taxon>
    </lineage>
</organism>
<dbReference type="InterPro" id="IPR011711">
    <property type="entry name" value="GntR_C"/>
</dbReference>
<evidence type="ECO:0000313" key="6">
    <source>
        <dbReference type="Proteomes" id="UP000274511"/>
    </source>
</evidence>
<dbReference type="Gene3D" id="1.20.120.530">
    <property type="entry name" value="GntR ligand-binding domain-like"/>
    <property type="match status" value="1"/>
</dbReference>
<dbReference type="GO" id="GO:0003677">
    <property type="term" value="F:DNA binding"/>
    <property type="evidence" value="ECO:0007669"/>
    <property type="project" value="UniProtKB-KW"/>
</dbReference>
<evidence type="ECO:0000256" key="3">
    <source>
        <dbReference type="ARBA" id="ARBA00023163"/>
    </source>
</evidence>
<reference evidence="5 6" key="1">
    <citation type="submission" date="2018-10" db="EMBL/GenBank/DDBJ databases">
        <title>New species genome.</title>
        <authorList>
            <person name="Li Y."/>
        </authorList>
    </citation>
    <scope>NUCLEOTIDE SEQUENCE [LARGE SCALE GENOMIC DNA]</scope>
    <source>
        <strain evidence="5 6">L6_4B</strain>
    </source>
</reference>
<evidence type="ECO:0000313" key="5">
    <source>
        <dbReference type="EMBL" id="ROH83864.1"/>
    </source>
</evidence>
<dbReference type="InterPro" id="IPR008920">
    <property type="entry name" value="TF_FadR/GntR_C"/>
</dbReference>
<keyword evidence="2" id="KW-0238">DNA-binding</keyword>
<dbReference type="PANTHER" id="PTHR43537">
    <property type="entry name" value="TRANSCRIPTIONAL REGULATOR, GNTR FAMILY"/>
    <property type="match status" value="1"/>
</dbReference>
<gene>
    <name evidence="5" type="ORF">EC392_02280</name>
</gene>
<protein>
    <submittedName>
        <fullName evidence="5">GntR family transcriptional regulator</fullName>
    </submittedName>
</protein>
<dbReference type="SMART" id="SM00345">
    <property type="entry name" value="HTH_GNTR"/>
    <property type="match status" value="1"/>
</dbReference>
<dbReference type="SUPFAM" id="SSF46785">
    <property type="entry name" value="Winged helix' DNA-binding domain"/>
    <property type="match status" value="1"/>
</dbReference>
<dbReference type="PANTHER" id="PTHR43537:SF5">
    <property type="entry name" value="UXU OPERON TRANSCRIPTIONAL REGULATOR"/>
    <property type="match status" value="1"/>
</dbReference>
<dbReference type="OrthoDB" id="9799812at2"/>
<dbReference type="AlphaFoldDB" id="A0A3N0UUM4"/>